<dbReference type="InterPro" id="IPR000408">
    <property type="entry name" value="Reg_chr_condens"/>
</dbReference>
<dbReference type="AlphaFoldDB" id="A0A4P9Z3F0"/>
<dbReference type="PANTHER" id="PTHR22872">
    <property type="entry name" value="BTK-BINDING PROTEIN-RELATED"/>
    <property type="match status" value="1"/>
</dbReference>
<feature type="region of interest" description="Disordered" evidence="3">
    <location>
        <begin position="1"/>
        <end position="27"/>
    </location>
</feature>
<keyword evidence="5" id="KW-1185">Reference proteome</keyword>
<name>A0A4P9Z3F0_9FUNG</name>
<dbReference type="SUPFAM" id="SSF48403">
    <property type="entry name" value="Ankyrin repeat"/>
    <property type="match status" value="1"/>
</dbReference>
<dbReference type="InterPro" id="IPR009091">
    <property type="entry name" value="RCC1/BLIP-II"/>
</dbReference>
<dbReference type="PROSITE" id="PS00626">
    <property type="entry name" value="RCC1_2"/>
    <property type="match status" value="1"/>
</dbReference>
<dbReference type="PROSITE" id="PS50012">
    <property type="entry name" value="RCC1_3"/>
    <property type="match status" value="2"/>
</dbReference>
<protein>
    <submittedName>
        <fullName evidence="4">Regulator of chromosome condensation 1/beta-lactamase-inhibitor protein II</fullName>
    </submittedName>
</protein>
<dbReference type="InterPro" id="IPR051625">
    <property type="entry name" value="Signaling_Regulatory_Domain"/>
</dbReference>
<feature type="non-terminal residue" evidence="4">
    <location>
        <position position="477"/>
    </location>
</feature>
<sequence>MLRSTEDKEAGRRGRKARKTRAESDIHNRNPAHYAASWGCTGVLRAVRRTAQRSLELNAKTASKKDRAHVAGSVASLFLAGINGRDEESGWTPLHRALYYGRIRSAIELLQLDEIDPTLKVRPMCRHHALHGEGASASTCPPRTTLYTWGSNANYLLGHADQGDRLRPDRVSLPFAWMGDASASSSAHDRKQQHLCPNAQPIVMAAMSKLHMLVVMAPTGTGNLLTCGFGHGGRLGNSESTRFTLEPVHGLPHAVQTAACGRDHTVAITVKGEVYTFGGNRWGQLGYAIVPEEAGRSGVAHERDKENPVQLEPKRVLGALRSQRVIGCSASTWHTAVYTRDALYTFGRDMGQLGYETTSECQVQPRCVSQLPPQQTIVQVAATEMATTCLMASGEVYALAQGRCQRITLPSHRIPQGMSAYQPSSVREPGVVRLASDTEGHAGALTAWGDIFLWSTDPGAVSAGKRVRSIRRIWSSR</sequence>
<dbReference type="PANTHER" id="PTHR22872:SF2">
    <property type="entry name" value="INHIBITOR OF BRUTON TYROSINE KINASE"/>
    <property type="match status" value="1"/>
</dbReference>
<dbReference type="PRINTS" id="PR00633">
    <property type="entry name" value="RCCNDNSATION"/>
</dbReference>
<accession>A0A4P9Z3F0</accession>
<feature type="repeat" description="RCC1" evidence="2">
    <location>
        <begin position="222"/>
        <end position="271"/>
    </location>
</feature>
<proteinExistence type="predicted"/>
<reference evidence="5" key="1">
    <citation type="journal article" date="2018" name="Nat. Microbiol.">
        <title>Leveraging single-cell genomics to expand the fungal tree of life.</title>
        <authorList>
            <person name="Ahrendt S.R."/>
            <person name="Quandt C.A."/>
            <person name="Ciobanu D."/>
            <person name="Clum A."/>
            <person name="Salamov A."/>
            <person name="Andreopoulos B."/>
            <person name="Cheng J.F."/>
            <person name="Woyke T."/>
            <person name="Pelin A."/>
            <person name="Henrissat B."/>
            <person name="Reynolds N.K."/>
            <person name="Benny G.L."/>
            <person name="Smith M.E."/>
            <person name="James T.Y."/>
            <person name="Grigoriev I.V."/>
        </authorList>
    </citation>
    <scope>NUCLEOTIDE SEQUENCE [LARGE SCALE GENOMIC DNA]</scope>
    <source>
        <strain evidence="5">Benny S71-1</strain>
    </source>
</reference>
<dbReference type="Gene3D" id="2.130.10.30">
    <property type="entry name" value="Regulator of chromosome condensation 1/beta-lactamase-inhibitor protein II"/>
    <property type="match status" value="1"/>
</dbReference>
<dbReference type="Proteomes" id="UP000278143">
    <property type="component" value="Unassembled WGS sequence"/>
</dbReference>
<organism evidence="4 5">
    <name type="scientific">Syncephalis pseudoplumigaleata</name>
    <dbReference type="NCBI Taxonomy" id="1712513"/>
    <lineage>
        <taxon>Eukaryota</taxon>
        <taxon>Fungi</taxon>
        <taxon>Fungi incertae sedis</taxon>
        <taxon>Zoopagomycota</taxon>
        <taxon>Zoopagomycotina</taxon>
        <taxon>Zoopagomycetes</taxon>
        <taxon>Zoopagales</taxon>
        <taxon>Piptocephalidaceae</taxon>
        <taxon>Syncephalis</taxon>
    </lineage>
</organism>
<evidence type="ECO:0000313" key="4">
    <source>
        <dbReference type="EMBL" id="RKP27073.1"/>
    </source>
</evidence>
<evidence type="ECO:0000256" key="1">
    <source>
        <dbReference type="ARBA" id="ARBA00022737"/>
    </source>
</evidence>
<evidence type="ECO:0000256" key="2">
    <source>
        <dbReference type="PROSITE-ProRule" id="PRU00235"/>
    </source>
</evidence>
<dbReference type="Gene3D" id="1.25.40.20">
    <property type="entry name" value="Ankyrin repeat-containing domain"/>
    <property type="match status" value="1"/>
</dbReference>
<dbReference type="Pfam" id="PF13540">
    <property type="entry name" value="RCC1_2"/>
    <property type="match status" value="1"/>
</dbReference>
<evidence type="ECO:0000256" key="3">
    <source>
        <dbReference type="SAM" id="MobiDB-lite"/>
    </source>
</evidence>
<feature type="repeat" description="RCC1" evidence="2">
    <location>
        <begin position="272"/>
        <end position="341"/>
    </location>
</feature>
<dbReference type="SUPFAM" id="SSF50985">
    <property type="entry name" value="RCC1/BLIP-II"/>
    <property type="match status" value="1"/>
</dbReference>
<keyword evidence="1" id="KW-0677">Repeat</keyword>
<dbReference type="EMBL" id="KZ989275">
    <property type="protein sequence ID" value="RKP27073.1"/>
    <property type="molecule type" value="Genomic_DNA"/>
</dbReference>
<gene>
    <name evidence="4" type="ORF">SYNPS1DRAFT_13242</name>
</gene>
<dbReference type="OrthoDB" id="1893551at2759"/>
<dbReference type="InterPro" id="IPR036770">
    <property type="entry name" value="Ankyrin_rpt-contain_sf"/>
</dbReference>
<feature type="compositionally biased region" description="Basic and acidic residues" evidence="3">
    <location>
        <begin position="1"/>
        <end position="12"/>
    </location>
</feature>
<evidence type="ECO:0000313" key="5">
    <source>
        <dbReference type="Proteomes" id="UP000278143"/>
    </source>
</evidence>